<feature type="transmembrane region" description="Helical" evidence="1">
    <location>
        <begin position="66"/>
        <end position="85"/>
    </location>
</feature>
<feature type="transmembrane region" description="Helical" evidence="1">
    <location>
        <begin position="105"/>
        <end position="128"/>
    </location>
</feature>
<organism evidence="2 3">
    <name type="scientific">Phytophthora lilii</name>
    <dbReference type="NCBI Taxonomy" id="2077276"/>
    <lineage>
        <taxon>Eukaryota</taxon>
        <taxon>Sar</taxon>
        <taxon>Stramenopiles</taxon>
        <taxon>Oomycota</taxon>
        <taxon>Peronosporomycetes</taxon>
        <taxon>Peronosporales</taxon>
        <taxon>Peronosporaceae</taxon>
        <taxon>Phytophthora</taxon>
    </lineage>
</organism>
<protein>
    <submittedName>
        <fullName evidence="2">Unnamed protein product</fullName>
    </submittedName>
</protein>
<comment type="caution">
    <text evidence="2">The sequence shown here is derived from an EMBL/GenBank/DDBJ whole genome shotgun (WGS) entry which is preliminary data.</text>
</comment>
<gene>
    <name evidence="2" type="ORF">Plil01_001674000</name>
</gene>
<evidence type="ECO:0000256" key="1">
    <source>
        <dbReference type="SAM" id="Phobius"/>
    </source>
</evidence>
<dbReference type="EMBL" id="BSXW01002370">
    <property type="protein sequence ID" value="GMF42074.1"/>
    <property type="molecule type" value="Genomic_DNA"/>
</dbReference>
<feature type="transmembrane region" description="Helical" evidence="1">
    <location>
        <begin position="202"/>
        <end position="222"/>
    </location>
</feature>
<keyword evidence="1" id="KW-0812">Transmembrane</keyword>
<accession>A0A9W6XN40</accession>
<feature type="transmembrane region" description="Helical" evidence="1">
    <location>
        <begin position="167"/>
        <end position="187"/>
    </location>
</feature>
<evidence type="ECO:0000313" key="2">
    <source>
        <dbReference type="EMBL" id="GMF42074.1"/>
    </source>
</evidence>
<feature type="transmembrane region" description="Helical" evidence="1">
    <location>
        <begin position="140"/>
        <end position="161"/>
    </location>
</feature>
<evidence type="ECO:0000313" key="3">
    <source>
        <dbReference type="Proteomes" id="UP001165083"/>
    </source>
</evidence>
<feature type="transmembrane region" description="Helical" evidence="1">
    <location>
        <begin position="287"/>
        <end position="311"/>
    </location>
</feature>
<reference evidence="2" key="1">
    <citation type="submission" date="2023-04" db="EMBL/GenBank/DDBJ databases">
        <title>Phytophthora lilii NBRC 32176.</title>
        <authorList>
            <person name="Ichikawa N."/>
            <person name="Sato H."/>
            <person name="Tonouchi N."/>
        </authorList>
    </citation>
    <scope>NUCLEOTIDE SEQUENCE</scope>
    <source>
        <strain evidence="2">NBRC 32176</strain>
    </source>
</reference>
<dbReference type="AlphaFoldDB" id="A0A9W6XN40"/>
<feature type="transmembrane region" description="Helical" evidence="1">
    <location>
        <begin position="234"/>
        <end position="254"/>
    </location>
</feature>
<name>A0A9W6XN40_9STRA</name>
<keyword evidence="1" id="KW-0472">Membrane</keyword>
<keyword evidence="3" id="KW-1185">Reference proteome</keyword>
<sequence length="354" mass="39552">MTAFAQVHPSPQGETLGIDSANPNRGWVLLLTPLRAWKRLQVSYYGGKYSIERVLALETYTKTASLVRVLVVIMGTPVPMIALVVAQEIIPLQDPIEGWRANYGFWIRSLILAIVVGNTIFGQARYLIDGVDMSILRMILVSFSAASMFLICAATIAAYIIFPIPFFVLTLAPLFYVLLIISVRLIVGGKILHEMLAHSDQLIRYIIFVCAQVFVAIAYPCYESLFRAAEGSRYQMLVILLLPVLKVAVKNLLLRCTSHMEDMIPEAVIFTVDFFNAIYVATCMQRASSAVAITAITVTDLFQTCVMLYGLHHRTTALRLMLRQPSISIVHNDSMLAIVTSVCRDSDKYRDQFS</sequence>
<keyword evidence="1" id="KW-1133">Transmembrane helix</keyword>
<dbReference type="Proteomes" id="UP001165083">
    <property type="component" value="Unassembled WGS sequence"/>
</dbReference>
<proteinExistence type="predicted"/>
<dbReference type="OrthoDB" id="122060at2759"/>